<organism evidence="2 3">
    <name type="scientific">Aureicoccus marinus</name>
    <dbReference type="NCBI Taxonomy" id="754435"/>
    <lineage>
        <taxon>Bacteria</taxon>
        <taxon>Pseudomonadati</taxon>
        <taxon>Bacteroidota</taxon>
        <taxon>Flavobacteriia</taxon>
        <taxon>Flavobacteriales</taxon>
        <taxon>Flavobacteriaceae</taxon>
        <taxon>Aureicoccus</taxon>
    </lineage>
</organism>
<protein>
    <recommendedName>
        <fullName evidence="1">Uracil-DNA glycosylase-like domain-containing protein</fullName>
    </recommendedName>
</protein>
<dbReference type="EMBL" id="MQVX01000001">
    <property type="protein sequence ID" value="PQJ16111.1"/>
    <property type="molecule type" value="Genomic_DNA"/>
</dbReference>
<evidence type="ECO:0000313" key="3">
    <source>
        <dbReference type="Proteomes" id="UP000239366"/>
    </source>
</evidence>
<feature type="domain" description="Uracil-DNA glycosylase-like" evidence="1">
    <location>
        <begin position="48"/>
        <end position="187"/>
    </location>
</feature>
<evidence type="ECO:0000259" key="1">
    <source>
        <dbReference type="Pfam" id="PF03167"/>
    </source>
</evidence>
<accession>A0A2S7T951</accession>
<proteinExistence type="predicted"/>
<dbReference type="RefSeq" id="WP_105001780.1">
    <property type="nucleotide sequence ID" value="NZ_MQVX01000001.1"/>
</dbReference>
<dbReference type="InterPro" id="IPR036895">
    <property type="entry name" value="Uracil-DNA_glycosylase-like_sf"/>
</dbReference>
<comment type="caution">
    <text evidence="2">The sequence shown here is derived from an EMBL/GenBank/DDBJ whole genome shotgun (WGS) entry which is preliminary data.</text>
</comment>
<dbReference type="OrthoDB" id="4977218at2"/>
<sequence length="204" mass="23081">MEKTDSFMRYLARCKAPENSRHLYAGRSRAVQVRKHNLRQYLCQFAKSSPEVLLVGEAPGYRGCGTTGIPFTSERLLEEHSFFKQGDYQFNSKGVPHSESSATIVWEVISSLNTLPLLWNSYPFHPHQVNDPMSNRAPNEEELALGKRVLVRLMKTYSPQGVIAIGKKAEKQLRAMNLDFEAVRHPSFGGKTDFQQGLIKLLGK</sequence>
<dbReference type="CDD" id="cd10035">
    <property type="entry name" value="UDG_like"/>
    <property type="match status" value="1"/>
</dbReference>
<dbReference type="Gene3D" id="3.40.470.10">
    <property type="entry name" value="Uracil-DNA glycosylase-like domain"/>
    <property type="match status" value="1"/>
</dbReference>
<dbReference type="InterPro" id="IPR005122">
    <property type="entry name" value="Uracil-DNA_glycosylase-like"/>
</dbReference>
<dbReference type="Proteomes" id="UP000239366">
    <property type="component" value="Unassembled WGS sequence"/>
</dbReference>
<keyword evidence="3" id="KW-1185">Reference proteome</keyword>
<evidence type="ECO:0000313" key="2">
    <source>
        <dbReference type="EMBL" id="PQJ16111.1"/>
    </source>
</evidence>
<dbReference type="Pfam" id="PF03167">
    <property type="entry name" value="UDG"/>
    <property type="match status" value="1"/>
</dbReference>
<gene>
    <name evidence="2" type="ORF">BST99_10585</name>
</gene>
<reference evidence="3" key="1">
    <citation type="submission" date="2016-11" db="EMBL/GenBank/DDBJ databases">
        <title>Trade-off between light-utilization and light-protection in marine flavobacteria.</title>
        <authorList>
            <person name="Kumagai Y."/>
            <person name="Yoshizawa S."/>
            <person name="Kogure K."/>
        </authorList>
    </citation>
    <scope>NUCLEOTIDE SEQUENCE [LARGE SCALE GENOMIC DNA]</scope>
    <source>
        <strain evidence="3">SG-18</strain>
    </source>
</reference>
<dbReference type="SUPFAM" id="SSF52141">
    <property type="entry name" value="Uracil-DNA glycosylase-like"/>
    <property type="match status" value="1"/>
</dbReference>
<name>A0A2S7T951_9FLAO</name>
<dbReference type="AlphaFoldDB" id="A0A2S7T951"/>